<name>A0A1L2CUT1_9CAUD</name>
<proteinExistence type="predicted"/>
<accession>A0A1L2CUT1</accession>
<reference evidence="2" key="1">
    <citation type="submission" date="2016-01" db="EMBL/GenBank/DDBJ databases">
        <title>Isolation and Characterization of Enterobacteria phage CBB.</title>
        <authorList>
            <person name="Buttimer C.T.H."/>
            <person name="Hendrix H."/>
            <person name="Alexandre H."/>
            <person name="O'Mahony J."/>
            <person name="Lavigne R."/>
            <person name="Coffey A."/>
        </authorList>
    </citation>
    <scope>NUCLEOTIDE SEQUENCE [LARGE SCALE GENOMIC DNA]</scope>
</reference>
<dbReference type="Proteomes" id="UP000223891">
    <property type="component" value="Segment"/>
</dbReference>
<evidence type="ECO:0000313" key="2">
    <source>
        <dbReference type="Proteomes" id="UP000223891"/>
    </source>
</evidence>
<protein>
    <submittedName>
        <fullName evidence="1">Uncharacterized protein</fullName>
    </submittedName>
</protein>
<organism evidence="1 2">
    <name type="scientific">Pectobacterium phage vB_PcaM_CBB</name>
    <dbReference type="NCBI Taxonomy" id="2772511"/>
    <lineage>
        <taxon>Viruses</taxon>
        <taxon>Duplodnaviria</taxon>
        <taxon>Heunggongvirae</taxon>
        <taxon>Uroviricota</taxon>
        <taxon>Caudoviricetes</taxon>
        <taxon>Mimasvirus</taxon>
        <taxon>Mimasvirus CBB</taxon>
    </lineage>
</organism>
<gene>
    <name evidence="1" type="ORF">CBB_209</name>
</gene>
<sequence>MKAKRGVEEALGLPNSDELKKILGDDYEEDDYYDDEDDESTEITGLEIEEARRSMNQLKEYREQLKDIPDITNRKSHLDRLAKMAEDKFEDIFDRAFNCEDRFASEMINAANAMLKIALDAHSKVIDSDIKLIDMQIKKDKMEIELNQKPKNQQALVDNSDPNAIEGEKVVAVKSRNELLASLKRDK</sequence>
<evidence type="ECO:0000313" key="1">
    <source>
        <dbReference type="EMBL" id="AMM43774.1"/>
    </source>
</evidence>
<keyword evidence="2" id="KW-1185">Reference proteome</keyword>
<dbReference type="EMBL" id="KU574722">
    <property type="protein sequence ID" value="AMM43774.1"/>
    <property type="molecule type" value="Genomic_DNA"/>
</dbReference>